<dbReference type="Gene3D" id="3.30.1490.80">
    <property type="match status" value="1"/>
</dbReference>
<evidence type="ECO:0000256" key="12">
    <source>
        <dbReference type="SAM" id="MobiDB-lite"/>
    </source>
</evidence>
<dbReference type="InterPro" id="IPR014709">
    <property type="entry name" value="Glutathione_synthase_C_euk"/>
</dbReference>
<evidence type="ECO:0000256" key="5">
    <source>
        <dbReference type="ARBA" id="ARBA00022723"/>
    </source>
</evidence>
<dbReference type="InterPro" id="IPR037013">
    <property type="entry name" value="GSH-S_sub-bd_sf"/>
</dbReference>
<dbReference type="GO" id="GO:0043295">
    <property type="term" value="F:glutathione binding"/>
    <property type="evidence" value="ECO:0007669"/>
    <property type="project" value="UniProtKB-UniRule"/>
</dbReference>
<evidence type="ECO:0000256" key="8">
    <source>
        <dbReference type="ARBA" id="ARBA00022842"/>
    </source>
</evidence>
<evidence type="ECO:0000256" key="4">
    <source>
        <dbReference type="ARBA" id="ARBA00022684"/>
    </source>
</evidence>
<dbReference type="GO" id="GO:0005524">
    <property type="term" value="F:ATP binding"/>
    <property type="evidence" value="ECO:0007669"/>
    <property type="project" value="UniProtKB-UniRule"/>
</dbReference>
<feature type="binding site" evidence="10">
    <location>
        <begin position="432"/>
        <end position="435"/>
    </location>
    <ligand>
        <name>ATP</name>
        <dbReference type="ChEBI" id="CHEBI:30616"/>
    </ligand>
</feature>
<evidence type="ECO:0000256" key="10">
    <source>
        <dbReference type="PIRSR" id="PIRSR001558-1"/>
    </source>
</evidence>
<feature type="binding site" evidence="10">
    <location>
        <position position="340"/>
    </location>
    <ligand>
        <name>ATP</name>
        <dbReference type="ChEBI" id="CHEBI:30616"/>
    </ligand>
</feature>
<evidence type="ECO:0000256" key="3">
    <source>
        <dbReference type="ARBA" id="ARBA00022598"/>
    </source>
</evidence>
<evidence type="ECO:0000256" key="7">
    <source>
        <dbReference type="ARBA" id="ARBA00022840"/>
    </source>
</evidence>
<dbReference type="InterPro" id="IPR004887">
    <property type="entry name" value="GSH_synth_subst-bd"/>
</dbReference>
<keyword evidence="3 9" id="KW-0436">Ligase</keyword>
<keyword evidence="6 9" id="KW-0547">Nucleotide-binding</keyword>
<evidence type="ECO:0000256" key="9">
    <source>
        <dbReference type="PIRNR" id="PIRNR001558"/>
    </source>
</evidence>
<dbReference type="PIRSF" id="PIRSF001558">
    <property type="entry name" value="GSHase"/>
    <property type="match status" value="1"/>
</dbReference>
<keyword evidence="15" id="KW-1185">Reference proteome</keyword>
<comment type="caution">
    <text evidence="14">The sequence shown here is derived from an EMBL/GenBank/DDBJ whole genome shotgun (WGS) entry which is preliminary data.</text>
</comment>
<evidence type="ECO:0000256" key="11">
    <source>
        <dbReference type="PIRSR" id="PIRSR001558-2"/>
    </source>
</evidence>
<feature type="domain" description="Glutathione synthase substrate-binding" evidence="13">
    <location>
        <begin position="231"/>
        <end position="337"/>
    </location>
</feature>
<accession>A0AAJ0BXT3</accession>
<keyword evidence="8 9" id="KW-0460">Magnesium</keyword>
<feature type="binding site" evidence="10">
    <location>
        <begin position="399"/>
        <end position="408"/>
    </location>
    <ligand>
        <name>ATP</name>
        <dbReference type="ChEBI" id="CHEBI:30616"/>
    </ligand>
</feature>
<keyword evidence="7 9" id="KW-0067">ATP-binding</keyword>
<name>A0AAJ0BXT3_9PEZI</name>
<feature type="binding site" evidence="10">
    <location>
        <position position="491"/>
    </location>
    <ligand>
        <name>ATP</name>
        <dbReference type="ChEBI" id="CHEBI:30616"/>
    </ligand>
</feature>
<dbReference type="AlphaFoldDB" id="A0AAJ0BXT3"/>
<dbReference type="Gene3D" id="3.30.1490.50">
    <property type="match status" value="1"/>
</dbReference>
<dbReference type="Gene3D" id="3.30.470.20">
    <property type="entry name" value="ATP-grasp fold, B domain"/>
    <property type="match status" value="1"/>
</dbReference>
<evidence type="ECO:0000256" key="1">
    <source>
        <dbReference type="ARBA" id="ARBA00004965"/>
    </source>
</evidence>
<dbReference type="InterPro" id="IPR005615">
    <property type="entry name" value="Glutathione_synthase"/>
</dbReference>
<dbReference type="PANTHER" id="PTHR11130">
    <property type="entry name" value="GLUTATHIONE SYNTHETASE"/>
    <property type="match status" value="1"/>
</dbReference>
<evidence type="ECO:0000313" key="15">
    <source>
        <dbReference type="Proteomes" id="UP001244011"/>
    </source>
</evidence>
<dbReference type="Gene3D" id="1.10.1080.10">
    <property type="entry name" value="Glutathione Synthetase, Chain A, domain 3"/>
    <property type="match status" value="1"/>
</dbReference>
<proteinExistence type="inferred from homology"/>
<dbReference type="SUPFAM" id="SSF52440">
    <property type="entry name" value="PreATP-grasp domain"/>
    <property type="match status" value="1"/>
</dbReference>
<evidence type="ECO:0000256" key="2">
    <source>
        <dbReference type="ARBA" id="ARBA00010385"/>
    </source>
</evidence>
<organism evidence="14 15">
    <name type="scientific">Phialemonium atrogriseum</name>
    <dbReference type="NCBI Taxonomy" id="1093897"/>
    <lineage>
        <taxon>Eukaryota</taxon>
        <taxon>Fungi</taxon>
        <taxon>Dikarya</taxon>
        <taxon>Ascomycota</taxon>
        <taxon>Pezizomycotina</taxon>
        <taxon>Sordariomycetes</taxon>
        <taxon>Sordariomycetidae</taxon>
        <taxon>Cephalothecales</taxon>
        <taxon>Cephalothecaceae</taxon>
        <taxon>Phialemonium</taxon>
    </lineage>
</organism>
<feature type="binding site" evidence="10">
    <location>
        <position position="410"/>
    </location>
    <ligand>
        <name>ATP</name>
        <dbReference type="ChEBI" id="CHEBI:30616"/>
    </ligand>
</feature>
<reference evidence="14" key="1">
    <citation type="submission" date="2023-06" db="EMBL/GenBank/DDBJ databases">
        <title>Genome-scale phylogeny and comparative genomics of the fungal order Sordariales.</title>
        <authorList>
            <consortium name="Lawrence Berkeley National Laboratory"/>
            <person name="Hensen N."/>
            <person name="Bonometti L."/>
            <person name="Westerberg I."/>
            <person name="Brannstrom I.O."/>
            <person name="Guillou S."/>
            <person name="Cros-Aarteil S."/>
            <person name="Calhoun S."/>
            <person name="Haridas S."/>
            <person name="Kuo A."/>
            <person name="Mondo S."/>
            <person name="Pangilinan J."/>
            <person name="Riley R."/>
            <person name="Labutti K."/>
            <person name="Andreopoulos B."/>
            <person name="Lipzen A."/>
            <person name="Chen C."/>
            <person name="Yanf M."/>
            <person name="Daum C."/>
            <person name="Ng V."/>
            <person name="Clum A."/>
            <person name="Steindorff A."/>
            <person name="Ohm R."/>
            <person name="Martin F."/>
            <person name="Silar P."/>
            <person name="Natvig D."/>
            <person name="Lalanne C."/>
            <person name="Gautier V."/>
            <person name="Ament-Velasquez S.L."/>
            <person name="Kruys A."/>
            <person name="Hutchinson M.I."/>
            <person name="Powell A.J."/>
            <person name="Barry K."/>
            <person name="Miller A.N."/>
            <person name="Grigoriev I.V."/>
            <person name="Debuchy R."/>
            <person name="Gladieux P."/>
            <person name="Thoren M.H."/>
            <person name="Johannesson H."/>
        </authorList>
    </citation>
    <scope>NUCLEOTIDE SEQUENCE</scope>
    <source>
        <strain evidence="14">8032-3</strain>
    </source>
</reference>
<evidence type="ECO:0000256" key="6">
    <source>
        <dbReference type="ARBA" id="ARBA00022741"/>
    </source>
</evidence>
<feature type="region of interest" description="Disordered" evidence="12">
    <location>
        <begin position="141"/>
        <end position="166"/>
    </location>
</feature>
<comment type="catalytic activity">
    <reaction evidence="9">
        <text>gamma-L-glutamyl-L-cysteine + glycine + ATP = glutathione + ADP + phosphate + H(+)</text>
        <dbReference type="Rhea" id="RHEA:13557"/>
        <dbReference type="ChEBI" id="CHEBI:15378"/>
        <dbReference type="ChEBI" id="CHEBI:30616"/>
        <dbReference type="ChEBI" id="CHEBI:43474"/>
        <dbReference type="ChEBI" id="CHEBI:57305"/>
        <dbReference type="ChEBI" id="CHEBI:57925"/>
        <dbReference type="ChEBI" id="CHEBI:58173"/>
        <dbReference type="ChEBI" id="CHEBI:456216"/>
        <dbReference type="EC" id="6.3.2.3"/>
    </reaction>
</comment>
<dbReference type="Proteomes" id="UP001244011">
    <property type="component" value="Unassembled WGS sequence"/>
</dbReference>
<feature type="binding site" evidence="10">
    <location>
        <position position="497"/>
    </location>
    <ligand>
        <name>ATP</name>
        <dbReference type="ChEBI" id="CHEBI:30616"/>
    </ligand>
</feature>
<dbReference type="GO" id="GO:0000287">
    <property type="term" value="F:magnesium ion binding"/>
    <property type="evidence" value="ECO:0007669"/>
    <property type="project" value="UniProtKB-UniRule"/>
</dbReference>
<dbReference type="EMBL" id="MU839011">
    <property type="protein sequence ID" value="KAK1766464.1"/>
    <property type="molecule type" value="Genomic_DNA"/>
</dbReference>
<dbReference type="RefSeq" id="XP_060282677.1">
    <property type="nucleotide sequence ID" value="XM_060431551.1"/>
</dbReference>
<dbReference type="SUPFAM" id="SSF56059">
    <property type="entry name" value="Glutathione synthetase ATP-binding domain-like"/>
    <property type="match status" value="1"/>
</dbReference>
<dbReference type="InterPro" id="IPR016185">
    <property type="entry name" value="PreATP-grasp_dom_sf"/>
</dbReference>
<dbReference type="Pfam" id="PF03199">
    <property type="entry name" value="GSH_synthase"/>
    <property type="match status" value="1"/>
</dbReference>
<sequence length="514" mass="56912">MDPPTLTNDQFEALLAQIADYQLAHGSLLSLPLLRERLDSPVPIARPVGVSVFPTPFPSALFHDALSLQQPMNRLYVQVAGDPEWLGEVLAELRQHDEFVAKLWSIWERVRDEGEVQSLECGVWRSDYMLHACTAGLAKEDRSAVGSGTNPSKERTPREGEPREGEKDAFLNSQLKQVEFNTYSCAGGGHGNIAADMHSRNPPNNTIRDVVQAIEAAHKAYGPPIQGALTAVLMTVQPRNSNTCDERPIEYGLSGCDPPVPLFRVEFNGEVLRHCHLGPGRELLYRAPWASEAVEISVVYQRAGYDACEYDEQGVNARLLLERSRAVKCPSILGHLAGLKKVQQALTRPGALERFVEPDMAEQIREVSMPLRAMDATEDGLAGRRLAIREETAKGYVLKPSLEGGGHNVYGTDITSFLRGIPQEKWANYILMGKINPPVINNVLVSYQEVYYGQVVSELGVFGACLWRRRRVNQEPVILNNTLAGWSFKTKPAGVNEMSVVKGYGCFDCPRLIP</sequence>
<dbReference type="EC" id="6.3.2.3" evidence="9"/>
<dbReference type="PANTHER" id="PTHR11130:SF0">
    <property type="entry name" value="GLUTATHIONE SYNTHETASE"/>
    <property type="match status" value="1"/>
</dbReference>
<gene>
    <name evidence="14" type="ORF">QBC33DRAFT_588607</name>
</gene>
<feature type="binding site" evidence="11">
    <location>
        <position position="403"/>
    </location>
    <ligand>
        <name>Mg(2+)</name>
        <dbReference type="ChEBI" id="CHEBI:18420"/>
    </ligand>
</feature>
<evidence type="ECO:0000259" key="13">
    <source>
        <dbReference type="Pfam" id="PF03199"/>
    </source>
</evidence>
<comment type="cofactor">
    <cofactor evidence="9 11">
        <name>Mg(2+)</name>
        <dbReference type="ChEBI" id="CHEBI:18420"/>
    </cofactor>
    <text evidence="9 11">Binds 1 Mg(2+) ion per subunit.</text>
</comment>
<dbReference type="GO" id="GO:0004363">
    <property type="term" value="F:glutathione synthase activity"/>
    <property type="evidence" value="ECO:0007669"/>
    <property type="project" value="UniProtKB-UniRule"/>
</dbReference>
<keyword evidence="5 9" id="KW-0479">Metal-binding</keyword>
<keyword evidence="4 9" id="KW-0317">Glutathione biosynthesis</keyword>
<dbReference type="InterPro" id="IPR014042">
    <property type="entry name" value="Glutathione_synthase_a-hlx"/>
</dbReference>
<feature type="binding site" evidence="10">
    <location>
        <position position="458"/>
    </location>
    <ligand>
        <name>ATP</name>
        <dbReference type="ChEBI" id="CHEBI:30616"/>
    </ligand>
</feature>
<comment type="similarity">
    <text evidence="2 9">Belongs to the eukaryotic GSH synthase family.</text>
</comment>
<dbReference type="Gene3D" id="3.40.50.1760">
    <property type="entry name" value="Glutathione synthase, substrate-binding domain superfamily, eukaryotic"/>
    <property type="match status" value="1"/>
</dbReference>
<protein>
    <recommendedName>
        <fullName evidence="9">Glutathione synthetase</fullName>
        <shortName evidence="9">GSH-S</shortName>
        <ecNumber evidence="9">6.3.2.3</ecNumber>
    </recommendedName>
</protein>
<feature type="compositionally biased region" description="Basic and acidic residues" evidence="12">
    <location>
        <begin position="152"/>
        <end position="166"/>
    </location>
</feature>
<evidence type="ECO:0000313" key="14">
    <source>
        <dbReference type="EMBL" id="KAK1766464.1"/>
    </source>
</evidence>
<dbReference type="Pfam" id="PF03917">
    <property type="entry name" value="GSH_synth_ATP"/>
    <property type="match status" value="1"/>
</dbReference>
<dbReference type="InterPro" id="IPR014049">
    <property type="entry name" value="Glutathione_synthase_N_euk"/>
</dbReference>
<dbReference type="GO" id="GO:0005829">
    <property type="term" value="C:cytosol"/>
    <property type="evidence" value="ECO:0007669"/>
    <property type="project" value="TreeGrafter"/>
</dbReference>
<comment type="pathway">
    <text evidence="1 9">Sulfur metabolism; glutathione biosynthesis; glutathione from L-cysteine and L-glutamate: step 2/2.</text>
</comment>
<dbReference type="GeneID" id="85314738"/>